<dbReference type="AlphaFoldDB" id="A0AAW1V5E9"/>
<evidence type="ECO:0000313" key="3">
    <source>
        <dbReference type="Proteomes" id="UP001431783"/>
    </source>
</evidence>
<feature type="region of interest" description="Disordered" evidence="1">
    <location>
        <begin position="13"/>
        <end position="59"/>
    </location>
</feature>
<protein>
    <submittedName>
        <fullName evidence="2">Uncharacterized protein</fullName>
    </submittedName>
</protein>
<sequence length="59" mass="5963">MIMLRSLETLACKLSPGGGSAGGGTSGGVQNGQDTVSQTSLDSNANRVHPYLKQGTANK</sequence>
<dbReference type="EMBL" id="JARQZJ010000108">
    <property type="protein sequence ID" value="KAK9887341.1"/>
    <property type="molecule type" value="Genomic_DNA"/>
</dbReference>
<reference evidence="2 3" key="1">
    <citation type="submission" date="2023-03" db="EMBL/GenBank/DDBJ databases">
        <title>Genome insight into feeding habits of ladybird beetles.</title>
        <authorList>
            <person name="Li H.-S."/>
            <person name="Huang Y.-H."/>
            <person name="Pang H."/>
        </authorList>
    </citation>
    <scope>NUCLEOTIDE SEQUENCE [LARGE SCALE GENOMIC DNA]</scope>
    <source>
        <strain evidence="2">SYSU_2023b</strain>
        <tissue evidence="2">Whole body</tissue>
    </source>
</reference>
<dbReference type="Proteomes" id="UP001431783">
    <property type="component" value="Unassembled WGS sequence"/>
</dbReference>
<keyword evidence="3" id="KW-1185">Reference proteome</keyword>
<feature type="compositionally biased region" description="Gly residues" evidence="1">
    <location>
        <begin position="16"/>
        <end position="30"/>
    </location>
</feature>
<name>A0AAW1V5E9_9CUCU</name>
<evidence type="ECO:0000256" key="1">
    <source>
        <dbReference type="SAM" id="MobiDB-lite"/>
    </source>
</evidence>
<gene>
    <name evidence="2" type="ORF">WA026_022010</name>
</gene>
<evidence type="ECO:0000313" key="2">
    <source>
        <dbReference type="EMBL" id="KAK9887341.1"/>
    </source>
</evidence>
<accession>A0AAW1V5E9</accession>
<feature type="compositionally biased region" description="Polar residues" evidence="1">
    <location>
        <begin position="31"/>
        <end position="46"/>
    </location>
</feature>
<proteinExistence type="predicted"/>
<comment type="caution">
    <text evidence="2">The sequence shown here is derived from an EMBL/GenBank/DDBJ whole genome shotgun (WGS) entry which is preliminary data.</text>
</comment>
<organism evidence="2 3">
    <name type="scientific">Henosepilachna vigintioctopunctata</name>
    <dbReference type="NCBI Taxonomy" id="420089"/>
    <lineage>
        <taxon>Eukaryota</taxon>
        <taxon>Metazoa</taxon>
        <taxon>Ecdysozoa</taxon>
        <taxon>Arthropoda</taxon>
        <taxon>Hexapoda</taxon>
        <taxon>Insecta</taxon>
        <taxon>Pterygota</taxon>
        <taxon>Neoptera</taxon>
        <taxon>Endopterygota</taxon>
        <taxon>Coleoptera</taxon>
        <taxon>Polyphaga</taxon>
        <taxon>Cucujiformia</taxon>
        <taxon>Coccinelloidea</taxon>
        <taxon>Coccinellidae</taxon>
        <taxon>Epilachninae</taxon>
        <taxon>Epilachnini</taxon>
        <taxon>Henosepilachna</taxon>
    </lineage>
</organism>